<evidence type="ECO:0000256" key="7">
    <source>
        <dbReference type="ARBA" id="ARBA00022842"/>
    </source>
</evidence>
<comment type="caution">
    <text evidence="9">The sequence shown here is derived from an EMBL/GenBank/DDBJ whole genome shotgun (WGS) entry which is preliminary data.</text>
</comment>
<evidence type="ECO:0000256" key="1">
    <source>
        <dbReference type="ARBA" id="ARBA00009747"/>
    </source>
</evidence>
<comment type="similarity">
    <text evidence="1 8">Belongs to the SELO family.</text>
</comment>
<feature type="binding site" evidence="8">
    <location>
        <position position="126"/>
    </location>
    <ligand>
        <name>ATP</name>
        <dbReference type="ChEBI" id="CHEBI:30616"/>
    </ligand>
</feature>
<protein>
    <recommendedName>
        <fullName evidence="8">Protein nucleotidyltransferase YdiU</fullName>
        <ecNumber evidence="8">2.7.7.-</ecNumber>
    </recommendedName>
    <alternativeName>
        <fullName evidence="8">Protein adenylyltransferase YdiU</fullName>
        <ecNumber evidence="8">2.7.7.108</ecNumber>
    </alternativeName>
    <alternativeName>
        <fullName evidence="8">Protein uridylyltransferase YdiU</fullName>
        <ecNumber evidence="8">2.7.7.-</ecNumber>
    </alternativeName>
</protein>
<dbReference type="PANTHER" id="PTHR32057:SF14">
    <property type="entry name" value="PROTEIN ADENYLYLTRANSFERASE SELO, MITOCHONDRIAL"/>
    <property type="match status" value="1"/>
</dbReference>
<evidence type="ECO:0000256" key="6">
    <source>
        <dbReference type="ARBA" id="ARBA00022840"/>
    </source>
</evidence>
<accession>A0A4R2KZZ4</accession>
<dbReference type="NCBIfam" id="NF000658">
    <property type="entry name" value="PRK00029.1"/>
    <property type="match status" value="1"/>
</dbReference>
<dbReference type="GO" id="GO:0005524">
    <property type="term" value="F:ATP binding"/>
    <property type="evidence" value="ECO:0007669"/>
    <property type="project" value="UniProtKB-UniRule"/>
</dbReference>
<feature type="binding site" evidence="8">
    <location>
        <position position="94"/>
    </location>
    <ligand>
        <name>ATP</name>
        <dbReference type="ChEBI" id="CHEBI:30616"/>
    </ligand>
</feature>
<dbReference type="Proteomes" id="UP000294980">
    <property type="component" value="Unassembled WGS sequence"/>
</dbReference>
<evidence type="ECO:0000313" key="9">
    <source>
        <dbReference type="EMBL" id="TCO77049.1"/>
    </source>
</evidence>
<gene>
    <name evidence="8" type="primary">ydiU</name>
    <name evidence="8" type="synonym">selO</name>
    <name evidence="9" type="ORF">EV688_10363</name>
</gene>
<evidence type="ECO:0000256" key="4">
    <source>
        <dbReference type="ARBA" id="ARBA00022723"/>
    </source>
</evidence>
<sequence length="494" mass="53929">MPTLDSVIPFDNSYARLPPRLYAAVSATPVASPELLRVNAPLCEQLGIDADWLASDAGVAVLAGNAVPKGAASIATVYAGHQFGQFNPQLGDGRALLLGEVLDREGRRFDIQLKGSGRTPYSRSGDGRSPLGPVVREYLVSEAMHAMGVPSTRALAAVTTGEKVIRNRVEPGAILARVASSHIRIGTFQFFAAREDLEALRTLVDHVLARHYPEVADHENPALAMLEAVIARQAALVAHWQHLGFVHGVMNTDNMLLCGETVDYGPCAFIEGFQPDAVFSSIDYAGRYAYRNQPGIAHWNLARLAETLVPLIADDKERAVALARAAIETFPGLFSDAHAKGLAAKLGLSAIDEDDATLVEDLFDIMAQHRLDFTLTFRYLSGLPAPDAETRALEPLYRAPADLDDWRERWMARLDREKNDAAALRDAMRHRNPLFIPRNHLVQRAIDAAENGDHAPFNRFAARFVAPFSFDARDLELATPAAPEEAVQQTFCGT</sequence>
<keyword evidence="3 8" id="KW-0548">Nucleotidyltransferase</keyword>
<evidence type="ECO:0000256" key="5">
    <source>
        <dbReference type="ARBA" id="ARBA00022741"/>
    </source>
</evidence>
<keyword evidence="4 8" id="KW-0479">Metal-binding</keyword>
<comment type="catalytic activity">
    <reaction evidence="8">
        <text>L-histidyl-[protein] + UTP = N(tele)-(5'-uridylyl)-L-histidyl-[protein] + diphosphate</text>
        <dbReference type="Rhea" id="RHEA:83891"/>
        <dbReference type="Rhea" id="RHEA-COMP:9745"/>
        <dbReference type="Rhea" id="RHEA-COMP:20239"/>
        <dbReference type="ChEBI" id="CHEBI:29979"/>
        <dbReference type="ChEBI" id="CHEBI:33019"/>
        <dbReference type="ChEBI" id="CHEBI:46398"/>
        <dbReference type="ChEBI" id="CHEBI:233474"/>
    </reaction>
</comment>
<comment type="function">
    <text evidence="8">Nucleotidyltransferase involved in the post-translational modification of proteins. It can catalyze the addition of adenosine monophosphate (AMP) or uridine monophosphate (UMP) to a protein, resulting in modifications known as AMPylation and UMPylation.</text>
</comment>
<keyword evidence="8" id="KW-0464">Manganese</keyword>
<name>A0A4R2KZZ4_9GAMM</name>
<evidence type="ECO:0000256" key="3">
    <source>
        <dbReference type="ARBA" id="ARBA00022695"/>
    </source>
</evidence>
<comment type="catalytic activity">
    <reaction evidence="8">
        <text>L-tyrosyl-[protein] + UTP = O-(5'-uridylyl)-L-tyrosyl-[protein] + diphosphate</text>
        <dbReference type="Rhea" id="RHEA:83887"/>
        <dbReference type="Rhea" id="RHEA-COMP:10136"/>
        <dbReference type="Rhea" id="RHEA-COMP:20238"/>
        <dbReference type="ChEBI" id="CHEBI:33019"/>
        <dbReference type="ChEBI" id="CHEBI:46398"/>
        <dbReference type="ChEBI" id="CHEBI:46858"/>
        <dbReference type="ChEBI" id="CHEBI:90602"/>
    </reaction>
</comment>
<comment type="catalytic activity">
    <reaction evidence="8">
        <text>L-tyrosyl-[protein] + ATP = O-(5'-adenylyl)-L-tyrosyl-[protein] + diphosphate</text>
        <dbReference type="Rhea" id="RHEA:54288"/>
        <dbReference type="Rhea" id="RHEA-COMP:10136"/>
        <dbReference type="Rhea" id="RHEA-COMP:13846"/>
        <dbReference type="ChEBI" id="CHEBI:30616"/>
        <dbReference type="ChEBI" id="CHEBI:33019"/>
        <dbReference type="ChEBI" id="CHEBI:46858"/>
        <dbReference type="ChEBI" id="CHEBI:83624"/>
        <dbReference type="EC" id="2.7.7.108"/>
    </reaction>
</comment>
<dbReference type="InterPro" id="IPR003846">
    <property type="entry name" value="SelO"/>
</dbReference>
<feature type="binding site" evidence="8">
    <location>
        <position position="91"/>
    </location>
    <ligand>
        <name>ATP</name>
        <dbReference type="ChEBI" id="CHEBI:30616"/>
    </ligand>
</feature>
<organism evidence="9 10">
    <name type="scientific">Chromatocurvus halotolerans</name>
    <dbReference type="NCBI Taxonomy" id="1132028"/>
    <lineage>
        <taxon>Bacteria</taxon>
        <taxon>Pseudomonadati</taxon>
        <taxon>Pseudomonadota</taxon>
        <taxon>Gammaproteobacteria</taxon>
        <taxon>Cellvibrionales</taxon>
        <taxon>Halieaceae</taxon>
        <taxon>Chromatocurvus</taxon>
    </lineage>
</organism>
<reference evidence="9 10" key="1">
    <citation type="submission" date="2019-03" db="EMBL/GenBank/DDBJ databases">
        <title>Genomic Encyclopedia of Type Strains, Phase IV (KMG-IV): sequencing the most valuable type-strain genomes for metagenomic binning, comparative biology and taxonomic classification.</title>
        <authorList>
            <person name="Goeker M."/>
        </authorList>
    </citation>
    <scope>NUCLEOTIDE SEQUENCE [LARGE SCALE GENOMIC DNA]</scope>
    <source>
        <strain evidence="9 10">DSM 23344</strain>
    </source>
</reference>
<comment type="cofactor">
    <cofactor evidence="8">
        <name>Mg(2+)</name>
        <dbReference type="ChEBI" id="CHEBI:18420"/>
    </cofactor>
    <cofactor evidence="8">
        <name>Mn(2+)</name>
        <dbReference type="ChEBI" id="CHEBI:29035"/>
    </cofactor>
</comment>
<evidence type="ECO:0000256" key="2">
    <source>
        <dbReference type="ARBA" id="ARBA00022679"/>
    </source>
</evidence>
<dbReference type="GO" id="GO:0000287">
    <property type="term" value="F:magnesium ion binding"/>
    <property type="evidence" value="ECO:0007669"/>
    <property type="project" value="UniProtKB-UniRule"/>
</dbReference>
<feature type="binding site" evidence="8">
    <location>
        <position position="184"/>
    </location>
    <ligand>
        <name>ATP</name>
        <dbReference type="ChEBI" id="CHEBI:30616"/>
    </ligand>
</feature>
<feature type="binding site" evidence="8">
    <location>
        <position position="263"/>
    </location>
    <ligand>
        <name>ATP</name>
        <dbReference type="ChEBI" id="CHEBI:30616"/>
    </ligand>
</feature>
<dbReference type="GO" id="GO:0070733">
    <property type="term" value="F:AMPylase activity"/>
    <property type="evidence" value="ECO:0007669"/>
    <property type="project" value="UniProtKB-EC"/>
</dbReference>
<dbReference type="HAMAP" id="MF_00692">
    <property type="entry name" value="SelO"/>
    <property type="match status" value="1"/>
</dbReference>
<keyword evidence="7 8" id="KW-0460">Magnesium</keyword>
<dbReference type="PANTHER" id="PTHR32057">
    <property type="entry name" value="PROTEIN ADENYLYLTRANSFERASE SELO, MITOCHONDRIAL"/>
    <property type="match status" value="1"/>
</dbReference>
<dbReference type="RefSeq" id="WP_117317406.1">
    <property type="nucleotide sequence ID" value="NZ_QQSW01000008.1"/>
</dbReference>
<dbReference type="AlphaFoldDB" id="A0A4R2KZZ4"/>
<feature type="binding site" evidence="8">
    <location>
        <position position="114"/>
    </location>
    <ligand>
        <name>ATP</name>
        <dbReference type="ChEBI" id="CHEBI:30616"/>
    </ligand>
</feature>
<dbReference type="OrthoDB" id="9776281at2"/>
<feature type="binding site" evidence="8">
    <location>
        <position position="263"/>
    </location>
    <ligand>
        <name>Mg(2+)</name>
        <dbReference type="ChEBI" id="CHEBI:18420"/>
    </ligand>
</feature>
<dbReference type="EC" id="2.7.7.108" evidence="8"/>
<feature type="binding site" evidence="8">
    <location>
        <position position="93"/>
    </location>
    <ligand>
        <name>ATP</name>
        <dbReference type="ChEBI" id="CHEBI:30616"/>
    </ligand>
</feature>
<feature type="binding site" evidence="8">
    <location>
        <position position="177"/>
    </location>
    <ligand>
        <name>ATP</name>
        <dbReference type="ChEBI" id="CHEBI:30616"/>
    </ligand>
</feature>
<dbReference type="Pfam" id="PF02696">
    <property type="entry name" value="SelO"/>
    <property type="match status" value="1"/>
</dbReference>
<comment type="catalytic activity">
    <reaction evidence="8">
        <text>L-threonyl-[protein] + ATP = 3-O-(5'-adenylyl)-L-threonyl-[protein] + diphosphate</text>
        <dbReference type="Rhea" id="RHEA:54292"/>
        <dbReference type="Rhea" id="RHEA-COMP:11060"/>
        <dbReference type="Rhea" id="RHEA-COMP:13847"/>
        <dbReference type="ChEBI" id="CHEBI:30013"/>
        <dbReference type="ChEBI" id="CHEBI:30616"/>
        <dbReference type="ChEBI" id="CHEBI:33019"/>
        <dbReference type="ChEBI" id="CHEBI:138113"/>
        <dbReference type="EC" id="2.7.7.108"/>
    </reaction>
</comment>
<keyword evidence="6 8" id="KW-0067">ATP-binding</keyword>
<keyword evidence="5 8" id="KW-0547">Nucleotide-binding</keyword>
<keyword evidence="2 8" id="KW-0808">Transferase</keyword>
<evidence type="ECO:0000313" key="10">
    <source>
        <dbReference type="Proteomes" id="UP000294980"/>
    </source>
</evidence>
<keyword evidence="10" id="KW-1185">Reference proteome</keyword>
<evidence type="ECO:0000256" key="8">
    <source>
        <dbReference type="HAMAP-Rule" id="MF_00692"/>
    </source>
</evidence>
<comment type="catalytic activity">
    <reaction evidence="8">
        <text>L-seryl-[protein] + ATP = 3-O-(5'-adenylyl)-L-seryl-[protein] + diphosphate</text>
        <dbReference type="Rhea" id="RHEA:58120"/>
        <dbReference type="Rhea" id="RHEA-COMP:9863"/>
        <dbReference type="Rhea" id="RHEA-COMP:15073"/>
        <dbReference type="ChEBI" id="CHEBI:29999"/>
        <dbReference type="ChEBI" id="CHEBI:30616"/>
        <dbReference type="ChEBI" id="CHEBI:33019"/>
        <dbReference type="ChEBI" id="CHEBI:142516"/>
        <dbReference type="EC" id="2.7.7.108"/>
    </reaction>
</comment>
<feature type="binding site" evidence="8">
    <location>
        <position position="127"/>
    </location>
    <ligand>
        <name>ATP</name>
        <dbReference type="ChEBI" id="CHEBI:30616"/>
    </ligand>
</feature>
<dbReference type="EMBL" id="SLWX01000003">
    <property type="protein sequence ID" value="TCO77049.1"/>
    <property type="molecule type" value="Genomic_DNA"/>
</dbReference>
<feature type="binding site" evidence="8">
    <location>
        <position position="254"/>
    </location>
    <ligand>
        <name>Mg(2+)</name>
        <dbReference type="ChEBI" id="CHEBI:18420"/>
    </ligand>
</feature>
<proteinExistence type="inferred from homology"/>
<dbReference type="GO" id="GO:0030145">
    <property type="term" value="F:manganese ion binding"/>
    <property type="evidence" value="ECO:0007669"/>
    <property type="project" value="UniProtKB-UniRule"/>
</dbReference>
<dbReference type="EC" id="2.7.7.-" evidence="8"/>
<feature type="active site" description="Proton acceptor" evidence="8">
    <location>
        <position position="253"/>
    </location>
</feature>
<comment type="catalytic activity">
    <reaction evidence="8">
        <text>L-seryl-[protein] + UTP = O-(5'-uridylyl)-L-seryl-[protein] + diphosphate</text>
        <dbReference type="Rhea" id="RHEA:64604"/>
        <dbReference type="Rhea" id="RHEA-COMP:9863"/>
        <dbReference type="Rhea" id="RHEA-COMP:16635"/>
        <dbReference type="ChEBI" id="CHEBI:29999"/>
        <dbReference type="ChEBI" id="CHEBI:33019"/>
        <dbReference type="ChEBI" id="CHEBI:46398"/>
        <dbReference type="ChEBI" id="CHEBI:156051"/>
    </reaction>
</comment>